<evidence type="ECO:0000313" key="4">
    <source>
        <dbReference type="Proteomes" id="UP000654075"/>
    </source>
</evidence>
<evidence type="ECO:0000256" key="1">
    <source>
        <dbReference type="SAM" id="MobiDB-lite"/>
    </source>
</evidence>
<organism evidence="3 4">
    <name type="scientific">Polarella glacialis</name>
    <name type="common">Dinoflagellate</name>
    <dbReference type="NCBI Taxonomy" id="89957"/>
    <lineage>
        <taxon>Eukaryota</taxon>
        <taxon>Sar</taxon>
        <taxon>Alveolata</taxon>
        <taxon>Dinophyceae</taxon>
        <taxon>Suessiales</taxon>
        <taxon>Suessiaceae</taxon>
        <taxon>Polarella</taxon>
    </lineage>
</organism>
<dbReference type="EMBL" id="CAJNNV010027187">
    <property type="protein sequence ID" value="CAE8619622.1"/>
    <property type="molecule type" value="Genomic_DNA"/>
</dbReference>
<name>A0A813G9V7_POLGL</name>
<feature type="compositionally biased region" description="Low complexity" evidence="1">
    <location>
        <begin position="1216"/>
        <end position="1231"/>
    </location>
</feature>
<reference evidence="3" key="1">
    <citation type="submission" date="2021-02" db="EMBL/GenBank/DDBJ databases">
        <authorList>
            <person name="Dougan E. K."/>
            <person name="Rhodes N."/>
            <person name="Thang M."/>
            <person name="Chan C."/>
        </authorList>
    </citation>
    <scope>NUCLEOTIDE SEQUENCE</scope>
</reference>
<protein>
    <recommendedName>
        <fullName evidence="2">DUF4326 domain-containing protein</fullName>
    </recommendedName>
</protein>
<evidence type="ECO:0000313" key="3">
    <source>
        <dbReference type="EMBL" id="CAE8619622.1"/>
    </source>
</evidence>
<proteinExistence type="predicted"/>
<gene>
    <name evidence="3" type="ORF">PGLA1383_LOCUS37208</name>
</gene>
<feature type="domain" description="DUF4326" evidence="2">
    <location>
        <begin position="1828"/>
        <end position="1896"/>
    </location>
</feature>
<accession>A0A813G9V7</accession>
<dbReference type="Pfam" id="PF14216">
    <property type="entry name" value="DUF4326"/>
    <property type="match status" value="1"/>
</dbReference>
<comment type="caution">
    <text evidence="3">The sequence shown here is derived from an EMBL/GenBank/DDBJ whole genome shotgun (WGS) entry which is preliminary data.</text>
</comment>
<dbReference type="Proteomes" id="UP000654075">
    <property type="component" value="Unassembled WGS sequence"/>
</dbReference>
<dbReference type="SUPFAM" id="SSF56399">
    <property type="entry name" value="ADP-ribosylation"/>
    <property type="match status" value="1"/>
</dbReference>
<feature type="region of interest" description="Disordered" evidence="1">
    <location>
        <begin position="1214"/>
        <end position="1245"/>
    </location>
</feature>
<evidence type="ECO:0000259" key="2">
    <source>
        <dbReference type="Pfam" id="PF14216"/>
    </source>
</evidence>
<sequence length="2721" mass="299044">MQSTGGSSSSSRPHGRCRPRQILLLGVAASLLDLGLRTRGLAPLPLPTSFAVSGPPGVRGQSPVARAAFDLGKTVSGMFGGGEDEASQFAVPKDVAALVEGLKSSTEASLNLRKVPGHVLDMSNNGDVHFDLCRMPFWLKIAWVSPMEFGICQGLLGDDAPSWERTQSSSEQESNRGSPPGSQQKPPWGERPWQGLGVTAGSRMCHLFHGSLERHRRSIMEEGLRGNRPVHLVDERFGKWKTTYNLKVVVRARAAAQKGIRFRVNDNGVYLAEQSLPPVWIAGVEHWPKRGPNLARGSIVQSVRESGDRCGTCSPRRRRSSEAAVEYLDAKASASSRASAPSLPLASPEEADVSRQVDSRALSDMLAKHYKMDLITEDFAFSEHLSEEDSSPVPHAQPSFLVSEADIEGMATVAAWRSDNGFQESKDFAFAFTSETEACDEGGEVMVTAWLATRAQEMSVVGAGAAAVLLRVAEPLLSSPSSLPSSRPKALPVSKAKLTARAASSGLTNAEFDEFLVRRMQALLRFELRSLRSGQMAFSRLAAFKPGASLFGNPMLVEAYLASLLRPTSTYNSLYLVQRHLNFELGMLSVLKPTGACSSGAVGAGTRQAVVAEPATLFALGKKAEAFKAAEDVRWMALVVAHVLSSGTMRQRHLQRSRLVKLTDTAAFFVCSKGKTKARDAFNWSCPCFSVDGVTMMAMWHQEVRRLSDAGAEVRCLAFDLESGQPLAFSAMTAAWRSSFSVLNPELITSYSFRRVSPTVANAIALPWELRLALGAWQESPGGPKAEVVSLMPVRYADNRDSIQCLVKLALRLGWQGLLEATSGSAVPCLWGNCLTQMRSWDLRALMDASAVSLDGTVTVFETDASEARKFVMAEVHLHLQAWSRWDGEATPLCKRRQKASQPLAAPIAVGEGLTEAAGVGPICADCARACATRDLASPEATFEALATEYDFDATIAKALVTTLGCKTLRDFRFLVTVESEIKEVVLKVAGDVTPGDDLDDVLPQMELDALEMAYFSRYHGFVPPARTPADSVTSRSRREMDRRTLTLRDISSMKSQVTQQHTRKVRRKIADGLYKDEDDVDSSMAERLDNESVAGFLGNMMIYLMSLAKAGVHKLDPYPTTAETQSTDSTDYVHVPLDVVMRFFWRASLIAEALLPSVALSFLKNQDLADRAEWIDRFRNSSKTLGLVIKEVHAARSAHWDISGFQITTAPAVRQGQSHQNQQQDNSGQGQRKGGQPKGSPVKSGTGSVFNACAATLRGNTALCPAFNSKRGCNVPNCSSGAHRCGWIAPGGRVCGSWGVEKNSSSLCLKLAFVRSATLMGLLGELTFTLCLQFELHLAMAVVHAVAAVPWFDYGSQAAVANCHTEAEVRTHLESFEGPGAIRWQWDLLAAANLSAFATFAGTGIDKMGGKNLREAIPMLSIQNRKTPAAASAFVRIQAVCVPWGTIAEGPCARASELGSCERCTSRRGGFAFGWRGPWTCERVSVLEGTRSPDYVKQLWATCSATGGCRACRAVAYASQRLSCDSSLDDYSYSVDDEPEEKEQPTAWVILSGLDAVLPKALRWCGWATQSHDATRGASLAIDATTVDLLWVGASFDSMECRTQAFSAVSRNLPGRKQAEKDACEADSLIGLVSQAEQEHCAAIIENPDDSYLWLRQSAQDLTAQGFLDAESDACCFEAARRRRRKLRHSACLWEVQQRIPSMCGHLHSSDEWGPSGVRDSRPLTQYTAGLAIRIAICASYWAVRTGLTQLKLPRMPRAVSHGDRQSWLSIPLQTLGVEGLPAWAIKLGLCPPQEDHVLHRRLPVVVHSATSCPPMALAHHTEVVYVGPGNVAVKRSPSEWANPWMADRDDSRERCGFRFDAHLRNNCWRQLAELSAKTLWCDCSTPATCYGFHIVSACYLKLVSDLPEKAVEVSAPRQAPSQVVTRTLSAGKKRRVVTVFQKASPSVSSGEIPCLRSHLKWPQDAFSAAIRSLFRVPDTMSLKMPIVEDLLSCFPFTAFGDWLDDNGLQDEVWWQPRSLTRIERRAARASLGFQERAYNMAGSLPQLLPFGFSAEEHFQQSLKLSRGQTPLERQPPLEEDLRFAASFMVANQNQLKHLRWAAILTITTLSKRLEPLSDQLRTLQPPSVASVSSDMHLALVAALIMVMQWKDTRLCFELCFGFKVLGNIANCGVYAPANVPPLDEAKILQGSWEHALRLRKRVKPGEHDELLTKATLKDVAQGFADSPVTWDQFLNMHKPGTFRLIKRFPVTQSKGKVRPCDDGDGGEHTELTADNNKLELCDATQPATHIRAVQNAASEQNVVLTPGVHDLETGGEDWPDAYRYTPFQPEQRLMAVVIFWHAELKCPALCIYRGLLFGLSGAVIAFNRFSKFVQRMGRRLLFILLSMYFDDASLQDWASCRNSAQSCLSQLVSLLGRPWAPAKRQEMASTGDFLGLTHDLGRVTEGVVSFWPRQTLLLKLNTMMVDAWLANFFPPGLAAKMFGMWNFLETGLFGHLGRAGLTHLRLRQRKDPPPYEFNDGLAKLCQMLSALLSIQPKRTIRINWTDRNRFLAASDAAADESSAPSGGFLLVFHPGPRLAAVPDLTAELANCLDPGVQKIAQWELMQVMIALITYPEWFRNRAGFWFIDNINGLIALVKGRSGVPDLDHLAMVTRCLLFSLNCTMYWEYVQSDANWSDAISRLGRDDPWHKKHGFAFAPLCVPLEVFQMDLRTMLKAPPN</sequence>
<feature type="region of interest" description="Disordered" evidence="1">
    <location>
        <begin position="160"/>
        <end position="193"/>
    </location>
</feature>
<keyword evidence="4" id="KW-1185">Reference proteome</keyword>
<dbReference type="InterPro" id="IPR025475">
    <property type="entry name" value="DUF4326"/>
</dbReference>
<feature type="compositionally biased region" description="Polar residues" evidence="1">
    <location>
        <begin position="164"/>
        <end position="185"/>
    </location>
</feature>